<feature type="transmembrane region" description="Helical" evidence="2">
    <location>
        <begin position="12"/>
        <end position="34"/>
    </location>
</feature>
<organism evidence="3 4">
    <name type="scientific">Streptomyces roseoviridis</name>
    <dbReference type="NCBI Taxonomy" id="67361"/>
    <lineage>
        <taxon>Bacteria</taxon>
        <taxon>Bacillati</taxon>
        <taxon>Actinomycetota</taxon>
        <taxon>Actinomycetes</taxon>
        <taxon>Kitasatosporales</taxon>
        <taxon>Streptomycetaceae</taxon>
        <taxon>Streptomyces</taxon>
    </lineage>
</organism>
<feature type="transmembrane region" description="Helical" evidence="2">
    <location>
        <begin position="85"/>
        <end position="104"/>
    </location>
</feature>
<evidence type="ECO:0000256" key="1">
    <source>
        <dbReference type="SAM" id="MobiDB-lite"/>
    </source>
</evidence>
<sequence length="188" mass="19920">MAMSPRVRKLALTAHVTASVGWFGAVAVFLALAVTGLTAQDALTVRSVYVTMGVTGWYVIVPLCFASLATGVVSSLGTTWGLLRYYWVTVKLAITVLATGALLLHMPPISHIASAAAAPDWSGDTLTDLRTQLVIQSAAALAVLLLAIALSTYKPQGRTRYGQRKQQRSGPDQRSKVSIGLRTGETHG</sequence>
<proteinExistence type="predicted"/>
<feature type="region of interest" description="Disordered" evidence="1">
    <location>
        <begin position="159"/>
        <end position="188"/>
    </location>
</feature>
<evidence type="ECO:0000313" key="3">
    <source>
        <dbReference type="EMBL" id="MFB9556914.1"/>
    </source>
</evidence>
<dbReference type="RefSeq" id="WP_345484640.1">
    <property type="nucleotide sequence ID" value="NZ_BAAAWU010000001.1"/>
</dbReference>
<evidence type="ECO:0000256" key="2">
    <source>
        <dbReference type="SAM" id="Phobius"/>
    </source>
</evidence>
<gene>
    <name evidence="3" type="ORF">ACFFTP_22315</name>
</gene>
<accession>A0ABV5QU56</accession>
<keyword evidence="2" id="KW-0812">Transmembrane</keyword>
<feature type="transmembrane region" description="Helical" evidence="2">
    <location>
        <begin position="54"/>
        <end position="73"/>
    </location>
</feature>
<keyword evidence="4" id="KW-1185">Reference proteome</keyword>
<reference evidence="3 4" key="1">
    <citation type="submission" date="2024-09" db="EMBL/GenBank/DDBJ databases">
        <authorList>
            <person name="Sun Q."/>
            <person name="Mori K."/>
        </authorList>
    </citation>
    <scope>NUCLEOTIDE SEQUENCE [LARGE SCALE GENOMIC DNA]</scope>
    <source>
        <strain evidence="3 4">JCM 4414</strain>
    </source>
</reference>
<feature type="transmembrane region" description="Helical" evidence="2">
    <location>
        <begin position="133"/>
        <end position="153"/>
    </location>
</feature>
<dbReference type="Proteomes" id="UP001589716">
    <property type="component" value="Unassembled WGS sequence"/>
</dbReference>
<keyword evidence="2" id="KW-0472">Membrane</keyword>
<keyword evidence="2" id="KW-1133">Transmembrane helix</keyword>
<name>A0ABV5QU56_9ACTN</name>
<protein>
    <recommendedName>
        <fullName evidence="5">DUF2269 domain-containing protein</fullName>
    </recommendedName>
</protein>
<evidence type="ECO:0008006" key="5">
    <source>
        <dbReference type="Google" id="ProtNLM"/>
    </source>
</evidence>
<evidence type="ECO:0000313" key="4">
    <source>
        <dbReference type="Proteomes" id="UP001589716"/>
    </source>
</evidence>
<dbReference type="EMBL" id="JBHMCT010000013">
    <property type="protein sequence ID" value="MFB9556914.1"/>
    <property type="molecule type" value="Genomic_DNA"/>
</dbReference>
<comment type="caution">
    <text evidence="3">The sequence shown here is derived from an EMBL/GenBank/DDBJ whole genome shotgun (WGS) entry which is preliminary data.</text>
</comment>